<proteinExistence type="predicted"/>
<dbReference type="AlphaFoldDB" id="A0A3M7R7K3"/>
<gene>
    <name evidence="1" type="ORF">BpHYR1_017205</name>
</gene>
<reference evidence="1 2" key="1">
    <citation type="journal article" date="2018" name="Sci. Rep.">
        <title>Genomic signatures of local adaptation to the degree of environmental predictability in rotifers.</title>
        <authorList>
            <person name="Franch-Gras L."/>
            <person name="Hahn C."/>
            <person name="Garcia-Roger E.M."/>
            <person name="Carmona M.J."/>
            <person name="Serra M."/>
            <person name="Gomez A."/>
        </authorList>
    </citation>
    <scope>NUCLEOTIDE SEQUENCE [LARGE SCALE GENOMIC DNA]</scope>
    <source>
        <strain evidence="1">HYR1</strain>
    </source>
</reference>
<protein>
    <submittedName>
        <fullName evidence="1">Uncharacterized protein</fullName>
    </submittedName>
</protein>
<accession>A0A3M7R7K3</accession>
<evidence type="ECO:0000313" key="1">
    <source>
        <dbReference type="EMBL" id="RNA19510.1"/>
    </source>
</evidence>
<dbReference type="Proteomes" id="UP000276133">
    <property type="component" value="Unassembled WGS sequence"/>
</dbReference>
<sequence length="151" mass="17735">KTRKTTFLKFTEVAVDLSDKKLQNRVYIYVRSFRKATICRLCLKKSKDLWVSFDSKSNNELSELNPLLNEQKFLDEGPIFKKQEYNSKLKDVWWGVDKFKSCCFFKKLEVLILDMLRSSDFRSAIKQHSGQTLSVTDIISAKGYAKFFYSD</sequence>
<dbReference type="EMBL" id="REGN01004031">
    <property type="protein sequence ID" value="RNA19510.1"/>
    <property type="molecule type" value="Genomic_DNA"/>
</dbReference>
<organism evidence="1 2">
    <name type="scientific">Brachionus plicatilis</name>
    <name type="common">Marine rotifer</name>
    <name type="synonym">Brachionus muelleri</name>
    <dbReference type="NCBI Taxonomy" id="10195"/>
    <lineage>
        <taxon>Eukaryota</taxon>
        <taxon>Metazoa</taxon>
        <taxon>Spiralia</taxon>
        <taxon>Gnathifera</taxon>
        <taxon>Rotifera</taxon>
        <taxon>Eurotatoria</taxon>
        <taxon>Monogononta</taxon>
        <taxon>Pseudotrocha</taxon>
        <taxon>Ploima</taxon>
        <taxon>Brachionidae</taxon>
        <taxon>Brachionus</taxon>
    </lineage>
</organism>
<evidence type="ECO:0000313" key="2">
    <source>
        <dbReference type="Proteomes" id="UP000276133"/>
    </source>
</evidence>
<name>A0A3M7R7K3_BRAPC</name>
<feature type="non-terminal residue" evidence="1">
    <location>
        <position position="1"/>
    </location>
</feature>
<comment type="caution">
    <text evidence="1">The sequence shown here is derived from an EMBL/GenBank/DDBJ whole genome shotgun (WGS) entry which is preliminary data.</text>
</comment>
<keyword evidence="2" id="KW-1185">Reference proteome</keyword>